<accession>A0A7Y7WGC7</accession>
<proteinExistence type="predicted"/>
<evidence type="ECO:0000313" key="1">
    <source>
        <dbReference type="EMBL" id="NWB47994.1"/>
    </source>
</evidence>
<dbReference type="RefSeq" id="WP_177144528.1">
    <property type="nucleotide sequence ID" value="NZ_JACAPU010000017.1"/>
</dbReference>
<comment type="caution">
    <text evidence="1">The sequence shown here is derived from an EMBL/GenBank/DDBJ whole genome shotgun (WGS) entry which is preliminary data.</text>
</comment>
<dbReference type="AlphaFoldDB" id="A0A7Y7WGC7"/>
<dbReference type="Proteomes" id="UP000582981">
    <property type="component" value="Unassembled WGS sequence"/>
</dbReference>
<organism evidence="1 2">
    <name type="scientific">Pseudomonas gingeri</name>
    <dbReference type="NCBI Taxonomy" id="117681"/>
    <lineage>
        <taxon>Bacteria</taxon>
        <taxon>Pseudomonadati</taxon>
        <taxon>Pseudomonadota</taxon>
        <taxon>Gammaproteobacteria</taxon>
        <taxon>Pseudomonadales</taxon>
        <taxon>Pseudomonadaceae</taxon>
        <taxon>Pseudomonas</taxon>
    </lineage>
</organism>
<name>A0A7Y7WGC7_9PSED</name>
<evidence type="ECO:0000313" key="2">
    <source>
        <dbReference type="Proteomes" id="UP000582981"/>
    </source>
</evidence>
<protein>
    <submittedName>
        <fullName evidence="1">Uncharacterized protein</fullName>
    </submittedName>
</protein>
<sequence length="501" mass="57394">MHKELFREMFENEVKAKFGDDASIASYDYVHHRDYRNLRVGGRMLGGQPESVSQLYVIVNNLVTEEERANMFPGDFDLGNLKQLPENLQTYKALEDEIRKESKVEAFERLKSIKKMALPLLGRSFSEFFSEDKAKTLKVLKTLYRFQTEQSKLFTFLASPRISNNPSYEVRDCHGFKGASEEVLLVSDIKSHASFEMPLERLASINNAYGSIRAILDNADQKLAQKAGVECGGNLQRFTQLINQLATRIQGVLAVEDQEPVRLPIDEQLYTYLIRLEHDHHTEGNIELLEKVVEHEPPFGEARYLIAELAQYIKLPLATPQHLLIDAETCETQFRDNTNAFKWFYSNLLDREIDDSTFEKALPLFGKLCKILNFAEFNKDISMSLALGAMALVLSELHKSNPYKPYWYGQGNISGGLQEYLKAVRFEHWNLDVPEGSSRYWTGRVDYFSYTMLNQGDAFKGRALLSNTINQSLMKILDTQDLDLLEDKLALFEATFGTPEQ</sequence>
<gene>
    <name evidence="1" type="ORF">HX829_16000</name>
</gene>
<dbReference type="EMBL" id="JACAPU010000017">
    <property type="protein sequence ID" value="NWB47994.1"/>
    <property type="molecule type" value="Genomic_DNA"/>
</dbReference>
<reference evidence="1 2" key="1">
    <citation type="submission" date="2020-04" db="EMBL/GenBank/DDBJ databases">
        <title>Molecular characterization of pseudomonads from Agaricus bisporus reveal novel blotch 2 pathogens in Western Europe.</title>
        <authorList>
            <person name="Taparia T."/>
            <person name="Krijger M."/>
            <person name="Haynes E."/>
            <person name="Elpinstone J.G."/>
            <person name="Noble R."/>
            <person name="Van Der Wolf J."/>
        </authorList>
    </citation>
    <scope>NUCLEOTIDE SEQUENCE [LARGE SCALE GENOMIC DNA]</scope>
    <source>
        <strain evidence="1 2">F1001</strain>
    </source>
</reference>